<keyword evidence="5" id="KW-1185">Reference proteome</keyword>
<dbReference type="AlphaFoldDB" id="A0A172TES3"/>
<reference evidence="4 5" key="1">
    <citation type="submission" date="2015-01" db="EMBL/GenBank/DDBJ databases">
        <title>Paenibacillus swuensis/DY6/whole genome sequencing.</title>
        <authorList>
            <person name="Kim M.K."/>
            <person name="Srinivasan S."/>
            <person name="Lee J.-J."/>
        </authorList>
    </citation>
    <scope>NUCLEOTIDE SEQUENCE [LARGE SCALE GENOMIC DNA]</scope>
    <source>
        <strain evidence="4 5">DY6</strain>
    </source>
</reference>
<proteinExistence type="predicted"/>
<evidence type="ECO:0000256" key="1">
    <source>
        <dbReference type="ARBA" id="ARBA00022729"/>
    </source>
</evidence>
<evidence type="ECO:0008006" key="6">
    <source>
        <dbReference type="Google" id="ProtNLM"/>
    </source>
</evidence>
<organism evidence="4 5">
    <name type="scientific">Paenibacillus swuensis</name>
    <dbReference type="NCBI Taxonomy" id="1178515"/>
    <lineage>
        <taxon>Bacteria</taxon>
        <taxon>Bacillati</taxon>
        <taxon>Bacillota</taxon>
        <taxon>Bacilli</taxon>
        <taxon>Bacillales</taxon>
        <taxon>Paenibacillaceae</taxon>
        <taxon>Paenibacillus</taxon>
    </lineage>
</organism>
<evidence type="ECO:0000313" key="4">
    <source>
        <dbReference type="EMBL" id="ANE45387.1"/>
    </source>
</evidence>
<feature type="signal peptide" evidence="3">
    <location>
        <begin position="1"/>
        <end position="24"/>
    </location>
</feature>
<dbReference type="STRING" id="1178515.SY83_02535"/>
<dbReference type="PROSITE" id="PS51257">
    <property type="entry name" value="PROKAR_LIPOPROTEIN"/>
    <property type="match status" value="1"/>
</dbReference>
<accession>A0A172TES3</accession>
<feature type="region of interest" description="Disordered" evidence="2">
    <location>
        <begin position="26"/>
        <end position="46"/>
    </location>
</feature>
<feature type="chain" id="PRO_5008000687" description="SbsA Ig-like domain-containing protein" evidence="3">
    <location>
        <begin position="25"/>
        <end position="360"/>
    </location>
</feature>
<protein>
    <recommendedName>
        <fullName evidence="6">SbsA Ig-like domain-containing protein</fullName>
    </recommendedName>
</protein>
<gene>
    <name evidence="4" type="ORF">SY83_02535</name>
</gene>
<dbReference type="Gene3D" id="2.60.40.1220">
    <property type="match status" value="1"/>
</dbReference>
<dbReference type="Proteomes" id="UP000076927">
    <property type="component" value="Chromosome"/>
</dbReference>
<dbReference type="EMBL" id="CP011388">
    <property type="protein sequence ID" value="ANE45387.1"/>
    <property type="molecule type" value="Genomic_DNA"/>
</dbReference>
<evidence type="ECO:0000313" key="5">
    <source>
        <dbReference type="Proteomes" id="UP000076927"/>
    </source>
</evidence>
<evidence type="ECO:0000256" key="2">
    <source>
        <dbReference type="SAM" id="MobiDB-lite"/>
    </source>
</evidence>
<dbReference type="PATRIC" id="fig|1178515.4.peg.494"/>
<sequence>MPKMRYRMALLFLTFVLMLGSACGNDKKEKAQPTDENATTEDQADPTVSKVSSINIITLQVEFNKALPKEAVELETAKKNFVFDNGLSIVNVPQLKSGSKSTYIVPVTSQQAGTNYNLTYNGKKTVKFQANTTKIPFHLSRQVTADTFELESFRDDGVTDYGYVIEAYRKGRGDLAFELDNENTAKGKSFLIISSLRDREVVITPAGGKPIPAKYVPFTQSTDGLQEPKFRLPEGQVLQSGTSYTVSADWIEMRDDNFVAETVEPLKIISGASVSDTAVNITLFADPKDELFAGRSVKLTSDAGEVMAMYKYQSRKNATGTFELQDGAKLKTGVVYRVEPVGNWATADNVEVTTTPAPKK</sequence>
<name>A0A172TES3_9BACL</name>
<dbReference type="KEGG" id="pswu:SY83_02535"/>
<dbReference type="InterPro" id="IPR014755">
    <property type="entry name" value="Cu-Rt/internalin_Ig-like"/>
</dbReference>
<keyword evidence="1 3" id="KW-0732">Signal</keyword>
<evidence type="ECO:0000256" key="3">
    <source>
        <dbReference type="SAM" id="SignalP"/>
    </source>
</evidence>
<dbReference type="OrthoDB" id="2364568at2"/>